<comment type="subunit">
    <text evidence="2">Monomer.</text>
</comment>
<organism evidence="15 16">
    <name type="scientific">Mycolicibacterium thermoresistibile</name>
    <name type="common">Mycobacterium thermoresistibile</name>
    <dbReference type="NCBI Taxonomy" id="1797"/>
    <lineage>
        <taxon>Bacteria</taxon>
        <taxon>Bacillati</taxon>
        <taxon>Actinomycetota</taxon>
        <taxon>Actinomycetes</taxon>
        <taxon>Mycobacteriales</taxon>
        <taxon>Mycobacteriaceae</taxon>
        <taxon>Mycolicibacterium</taxon>
    </lineage>
</organism>
<dbReference type="GO" id="GO:0045454">
    <property type="term" value="P:cell redox homeostasis"/>
    <property type="evidence" value="ECO:0007669"/>
    <property type="project" value="TreeGrafter"/>
</dbReference>
<dbReference type="Proteomes" id="UP000069654">
    <property type="component" value="Unassembled WGS sequence"/>
</dbReference>
<dbReference type="PANTHER" id="PTHR42801">
    <property type="entry name" value="THIOREDOXIN-DEPENDENT PEROXIDE REDUCTASE"/>
    <property type="match status" value="1"/>
</dbReference>
<evidence type="ECO:0000256" key="5">
    <source>
        <dbReference type="ARBA" id="ARBA00022862"/>
    </source>
</evidence>
<comment type="caution">
    <text evidence="15">The sequence shown here is derived from an EMBL/GenBank/DDBJ whole genome shotgun (WGS) entry which is preliminary data.</text>
</comment>
<evidence type="ECO:0000256" key="1">
    <source>
        <dbReference type="ARBA" id="ARBA00003330"/>
    </source>
</evidence>
<keyword evidence="4" id="KW-0575">Peroxidase</keyword>
<evidence type="ECO:0000259" key="14">
    <source>
        <dbReference type="PROSITE" id="PS51352"/>
    </source>
</evidence>
<evidence type="ECO:0000256" key="13">
    <source>
        <dbReference type="PIRSR" id="PIRSR000239-1"/>
    </source>
</evidence>
<dbReference type="GO" id="GO:0034599">
    <property type="term" value="P:cellular response to oxidative stress"/>
    <property type="evidence" value="ECO:0007669"/>
    <property type="project" value="TreeGrafter"/>
</dbReference>
<dbReference type="RefSeq" id="WP_003923879.1">
    <property type="nucleotide sequence ID" value="NZ_BCTB01000053.1"/>
</dbReference>
<keyword evidence="8" id="KW-0676">Redox-active center</keyword>
<evidence type="ECO:0000256" key="4">
    <source>
        <dbReference type="ARBA" id="ARBA00022559"/>
    </source>
</evidence>
<dbReference type="InterPro" id="IPR036249">
    <property type="entry name" value="Thioredoxin-like_sf"/>
</dbReference>
<dbReference type="Pfam" id="PF00578">
    <property type="entry name" value="AhpC-TSA"/>
    <property type="match status" value="1"/>
</dbReference>
<dbReference type="FunFam" id="3.40.30.10:FF:000267">
    <property type="entry name" value="Peroxidoxin bcpB"/>
    <property type="match status" value="1"/>
</dbReference>
<dbReference type="PROSITE" id="PS51352">
    <property type="entry name" value="THIOREDOXIN_2"/>
    <property type="match status" value="1"/>
</dbReference>
<dbReference type="EMBL" id="BCTB01000053">
    <property type="protein sequence ID" value="GAT17460.1"/>
    <property type="molecule type" value="Genomic_DNA"/>
</dbReference>
<evidence type="ECO:0000313" key="16">
    <source>
        <dbReference type="Proteomes" id="UP000069654"/>
    </source>
</evidence>
<dbReference type="STRING" id="1797.RMCT_4429"/>
<comment type="function">
    <text evidence="1">Thiol-specific peroxidase that catalyzes the reduction of hydrogen peroxide and organic hydroperoxides to water and alcohols, respectively. Plays a role in cell protection against oxidative stress by detoxifying peroxides and as sensor of hydrogen peroxide-mediated signaling events.</text>
</comment>
<evidence type="ECO:0000256" key="6">
    <source>
        <dbReference type="ARBA" id="ARBA00023002"/>
    </source>
</evidence>
<dbReference type="EC" id="1.11.1.24" evidence="3"/>
<evidence type="ECO:0000256" key="12">
    <source>
        <dbReference type="ARBA" id="ARBA00049091"/>
    </source>
</evidence>
<keyword evidence="6" id="KW-0560">Oxidoreductase</keyword>
<feature type="domain" description="Thioredoxin" evidence="14">
    <location>
        <begin position="1"/>
        <end position="153"/>
    </location>
</feature>
<evidence type="ECO:0000256" key="11">
    <source>
        <dbReference type="ARBA" id="ARBA00041373"/>
    </source>
</evidence>
<dbReference type="PANTHER" id="PTHR42801:SF8">
    <property type="entry name" value="PEROXIREDOXIN RV1608C-RELATED"/>
    <property type="match status" value="1"/>
</dbReference>
<evidence type="ECO:0000256" key="2">
    <source>
        <dbReference type="ARBA" id="ARBA00011245"/>
    </source>
</evidence>
<dbReference type="InterPro" id="IPR000866">
    <property type="entry name" value="AhpC/TSA"/>
</dbReference>
<proteinExistence type="inferred from homology"/>
<comment type="similarity">
    <text evidence="10">Belongs to the peroxiredoxin family. BCP/PrxQ subfamily.</text>
</comment>
<dbReference type="OrthoDB" id="9812811at2"/>
<reference evidence="15 16" key="1">
    <citation type="journal article" date="2016" name="Genome Announc.">
        <title>Draft Genome Sequences of Five Rapidly Growing Mycobacterium Species, M. thermoresistibile, M. fortuitum subsp. acetamidolyticum, M. canariasense, M. brisbanense, and M. novocastrense.</title>
        <authorList>
            <person name="Katahira K."/>
            <person name="Ogura Y."/>
            <person name="Gotoh Y."/>
            <person name="Hayashi T."/>
        </authorList>
    </citation>
    <scope>NUCLEOTIDE SEQUENCE [LARGE SCALE GENOMIC DNA]</scope>
    <source>
        <strain evidence="15 16">JCM6362</strain>
    </source>
</reference>
<dbReference type="GO" id="GO:0008379">
    <property type="term" value="F:thioredoxin peroxidase activity"/>
    <property type="evidence" value="ECO:0007669"/>
    <property type="project" value="TreeGrafter"/>
</dbReference>
<reference evidence="16" key="2">
    <citation type="submission" date="2016-02" db="EMBL/GenBank/DDBJ databases">
        <title>Draft genome sequence of five rapidly growing Mycobacterium species.</title>
        <authorList>
            <person name="Katahira K."/>
            <person name="Gotou Y."/>
            <person name="Iida K."/>
            <person name="Ogura Y."/>
            <person name="Hayashi T."/>
        </authorList>
    </citation>
    <scope>NUCLEOTIDE SEQUENCE [LARGE SCALE GENOMIC DNA]</scope>
    <source>
        <strain evidence="16">JCM6362</strain>
    </source>
</reference>
<sequence>MKPGEPAPEFELPDQTGAVQSLSTLLAAGPVALFFYPAALTPGCTKQARHFRDLAADFADAGATPVGISVDPVAKQAKFADIENFEFPLLSDRDGAVARRYGVKRSILGKLLPVRRTTFVIDTDRTVLEVIASELNMAVHAEKALAALRDRQSA</sequence>
<dbReference type="Gene3D" id="3.40.30.10">
    <property type="entry name" value="Glutaredoxin"/>
    <property type="match status" value="1"/>
</dbReference>
<dbReference type="CDD" id="cd03017">
    <property type="entry name" value="PRX_BCP"/>
    <property type="match status" value="1"/>
</dbReference>
<dbReference type="OMA" id="MNTHADR"/>
<dbReference type="InterPro" id="IPR050924">
    <property type="entry name" value="Peroxiredoxin_BCP/PrxQ"/>
</dbReference>
<dbReference type="GO" id="GO:0005737">
    <property type="term" value="C:cytoplasm"/>
    <property type="evidence" value="ECO:0007669"/>
    <property type="project" value="TreeGrafter"/>
</dbReference>
<protein>
    <recommendedName>
        <fullName evidence="3">thioredoxin-dependent peroxiredoxin</fullName>
        <ecNumber evidence="3">1.11.1.24</ecNumber>
    </recommendedName>
    <alternativeName>
        <fullName evidence="11">Bacterioferritin comigratory protein</fullName>
    </alternativeName>
    <alternativeName>
        <fullName evidence="9">Thioredoxin peroxidase</fullName>
    </alternativeName>
</protein>
<evidence type="ECO:0000256" key="3">
    <source>
        <dbReference type="ARBA" id="ARBA00013017"/>
    </source>
</evidence>
<name>A0A100XIX0_MYCTH</name>
<dbReference type="InterPro" id="IPR024706">
    <property type="entry name" value="Peroxiredoxin_AhpC-typ"/>
</dbReference>
<dbReference type="AlphaFoldDB" id="A0A100XIX0"/>
<evidence type="ECO:0000313" key="15">
    <source>
        <dbReference type="EMBL" id="GAT17460.1"/>
    </source>
</evidence>
<feature type="active site" description="Cysteine sulfenic acid (-SOH) intermediate; for peroxidase activity" evidence="13">
    <location>
        <position position="44"/>
    </location>
</feature>
<comment type="catalytic activity">
    <reaction evidence="12">
        <text>a hydroperoxide + [thioredoxin]-dithiol = an alcohol + [thioredoxin]-disulfide + H2O</text>
        <dbReference type="Rhea" id="RHEA:62620"/>
        <dbReference type="Rhea" id="RHEA-COMP:10698"/>
        <dbReference type="Rhea" id="RHEA-COMP:10700"/>
        <dbReference type="ChEBI" id="CHEBI:15377"/>
        <dbReference type="ChEBI" id="CHEBI:29950"/>
        <dbReference type="ChEBI" id="CHEBI:30879"/>
        <dbReference type="ChEBI" id="CHEBI:35924"/>
        <dbReference type="ChEBI" id="CHEBI:50058"/>
        <dbReference type="EC" id="1.11.1.24"/>
    </reaction>
</comment>
<evidence type="ECO:0000256" key="8">
    <source>
        <dbReference type="ARBA" id="ARBA00023284"/>
    </source>
</evidence>
<dbReference type="SUPFAM" id="SSF52833">
    <property type="entry name" value="Thioredoxin-like"/>
    <property type="match status" value="1"/>
</dbReference>
<evidence type="ECO:0000256" key="9">
    <source>
        <dbReference type="ARBA" id="ARBA00032824"/>
    </source>
</evidence>
<keyword evidence="5" id="KW-0049">Antioxidant</keyword>
<gene>
    <name evidence="15" type="ORF">RMCT_4429</name>
</gene>
<accession>A0A100XIX0</accession>
<dbReference type="PIRSF" id="PIRSF000239">
    <property type="entry name" value="AHPC"/>
    <property type="match status" value="1"/>
</dbReference>
<keyword evidence="7" id="KW-1015">Disulfide bond</keyword>
<evidence type="ECO:0000256" key="10">
    <source>
        <dbReference type="ARBA" id="ARBA00038489"/>
    </source>
</evidence>
<evidence type="ECO:0000256" key="7">
    <source>
        <dbReference type="ARBA" id="ARBA00023157"/>
    </source>
</evidence>
<dbReference type="InterPro" id="IPR013766">
    <property type="entry name" value="Thioredoxin_domain"/>
</dbReference>